<proteinExistence type="predicted"/>
<dbReference type="PROSITE" id="PS50910">
    <property type="entry name" value="HEPN"/>
    <property type="match status" value="1"/>
</dbReference>
<gene>
    <name evidence="2" type="ORF">F8C76_08225</name>
</gene>
<dbReference type="InterPro" id="IPR007842">
    <property type="entry name" value="HEPN_dom"/>
</dbReference>
<evidence type="ECO:0000313" key="3">
    <source>
        <dbReference type="Proteomes" id="UP000429785"/>
    </source>
</evidence>
<reference evidence="2 3" key="1">
    <citation type="submission" date="2019-10" db="EMBL/GenBank/DDBJ databases">
        <title>Muricauda olearia CL-SS4 JCM15563 genome.</title>
        <authorList>
            <person name="Liu L."/>
        </authorList>
    </citation>
    <scope>NUCLEOTIDE SEQUENCE [LARGE SCALE GENOMIC DNA]</scope>
    <source>
        <strain evidence="2 3">CL-SS4</strain>
    </source>
</reference>
<dbReference type="Pfam" id="PF05168">
    <property type="entry name" value="HEPN"/>
    <property type="match status" value="1"/>
</dbReference>
<sequence length="402" mass="46244">MTHGTNIPENFEKAEELSVLLDSILSIITIDRAFLSKKQIEGNTEYYFLTLFVDVNNNPLPNEIRSLVAKKGKKHSDFRIRVYTENQSEIGLERGSLYFLEHCCLGKTVFAHPEGENIMDYSTMAYQTLIKRASSYYKSELAKVNAFANTADILIKEGDYSIATFNMHQAFELSFRFIEQMCIGRSMVTHSIISHINYCKHFFPTLQPFLESSETKSNELLFLLEHAYSVARYGNEFEITKVQTKAIKSQMKDFIQEVESIFHRHLVQCKDRIEGIGKDFEKAFPKVTENVGNNNEASFIGQLKELEKMYFHALKPYLPEKGLYSTELITEGYCETSCMISNLIKVCIVALENEYIPTRNVPQPHHNVSEVLGYILDLIPHDEMEFLDKVQKLLSEQNTTTP</sequence>
<name>A0A6I1E676_9FLAO</name>
<evidence type="ECO:0000313" key="2">
    <source>
        <dbReference type="EMBL" id="KAB7531465.1"/>
    </source>
</evidence>
<organism evidence="2 3">
    <name type="scientific">Flagellimonas olearia</name>
    <dbReference type="NCBI Taxonomy" id="552546"/>
    <lineage>
        <taxon>Bacteria</taxon>
        <taxon>Pseudomonadati</taxon>
        <taxon>Bacteroidota</taxon>
        <taxon>Flavobacteriia</taxon>
        <taxon>Flavobacteriales</taxon>
        <taxon>Flavobacteriaceae</taxon>
        <taxon>Flagellimonas</taxon>
    </lineage>
</organism>
<dbReference type="EMBL" id="WELG01000001">
    <property type="protein sequence ID" value="KAB7531465.1"/>
    <property type="molecule type" value="Genomic_DNA"/>
</dbReference>
<dbReference type="AlphaFoldDB" id="A0A6I1E676"/>
<dbReference type="SUPFAM" id="SSF81593">
    <property type="entry name" value="Nucleotidyltransferase substrate binding subunit/domain"/>
    <property type="match status" value="1"/>
</dbReference>
<protein>
    <submittedName>
        <fullName evidence="2">HEPN domain-containing protein</fullName>
    </submittedName>
</protein>
<dbReference type="Proteomes" id="UP000429785">
    <property type="component" value="Unassembled WGS sequence"/>
</dbReference>
<dbReference type="RefSeq" id="WP_152131247.1">
    <property type="nucleotide sequence ID" value="NZ_WELG01000001.1"/>
</dbReference>
<feature type="domain" description="HEPN" evidence="1">
    <location>
        <begin position="141"/>
        <end position="261"/>
    </location>
</feature>
<comment type="caution">
    <text evidence="2">The sequence shown here is derived from an EMBL/GenBank/DDBJ whole genome shotgun (WGS) entry which is preliminary data.</text>
</comment>
<evidence type="ECO:0000259" key="1">
    <source>
        <dbReference type="PROSITE" id="PS50910"/>
    </source>
</evidence>
<dbReference type="OrthoDB" id="1321649at2"/>
<accession>A0A6I1E676</accession>
<dbReference type="Gene3D" id="1.20.120.330">
    <property type="entry name" value="Nucleotidyltransferases domain 2"/>
    <property type="match status" value="1"/>
</dbReference>